<feature type="compositionally biased region" description="Polar residues" evidence="1">
    <location>
        <begin position="100"/>
        <end position="109"/>
    </location>
</feature>
<dbReference type="Pfam" id="PF22669">
    <property type="entry name" value="Exo_endo_phos2"/>
    <property type="match status" value="1"/>
</dbReference>
<keyword evidence="3" id="KW-0255">Endonuclease</keyword>
<dbReference type="SUPFAM" id="SSF50978">
    <property type="entry name" value="WD40 repeat-like"/>
    <property type="match status" value="1"/>
</dbReference>
<comment type="caution">
    <text evidence="3">The sequence shown here is derived from an EMBL/GenBank/DDBJ whole genome shotgun (WGS) entry which is preliminary data.</text>
</comment>
<dbReference type="RefSeq" id="XP_021872515.1">
    <property type="nucleotide sequence ID" value="XM_022015388.1"/>
</dbReference>
<dbReference type="Gene3D" id="3.60.10.10">
    <property type="entry name" value="Endonuclease/exonuclease/phosphatase"/>
    <property type="match status" value="1"/>
</dbReference>
<dbReference type="InterPro" id="IPR036322">
    <property type="entry name" value="WD40_repeat_dom_sf"/>
</dbReference>
<dbReference type="Gene3D" id="2.130.10.10">
    <property type="entry name" value="YVTN repeat-like/Quinoprotein amine dehydrogenase"/>
    <property type="match status" value="1"/>
</dbReference>
<proteinExistence type="predicted"/>
<feature type="compositionally biased region" description="Acidic residues" evidence="1">
    <location>
        <begin position="1"/>
        <end position="11"/>
    </location>
</feature>
<dbReference type="GO" id="GO:0004519">
    <property type="term" value="F:endonuclease activity"/>
    <property type="evidence" value="ECO:0007669"/>
    <property type="project" value="UniProtKB-KW"/>
</dbReference>
<dbReference type="InParanoid" id="A0A1Y1UKL6"/>
<evidence type="ECO:0000313" key="4">
    <source>
        <dbReference type="Proteomes" id="UP000193218"/>
    </source>
</evidence>
<feature type="domain" description="Inositol polyphosphate-related phosphatase" evidence="2">
    <location>
        <begin position="835"/>
        <end position="1175"/>
    </location>
</feature>
<dbReference type="EMBL" id="NBSH01000004">
    <property type="protein sequence ID" value="ORX38593.1"/>
    <property type="molecule type" value="Genomic_DNA"/>
</dbReference>
<reference evidence="3 4" key="1">
    <citation type="submission" date="2017-03" db="EMBL/GenBank/DDBJ databases">
        <title>Widespread Adenine N6-methylation of Active Genes in Fungi.</title>
        <authorList>
            <consortium name="DOE Joint Genome Institute"/>
            <person name="Mondo S.J."/>
            <person name="Dannebaum R.O."/>
            <person name="Kuo R.C."/>
            <person name="Louie K.B."/>
            <person name="Bewick A.J."/>
            <person name="Labutti K."/>
            <person name="Haridas S."/>
            <person name="Kuo A."/>
            <person name="Salamov A."/>
            <person name="Ahrendt S.R."/>
            <person name="Lau R."/>
            <person name="Bowen B.P."/>
            <person name="Lipzen A."/>
            <person name="Sullivan W."/>
            <person name="Andreopoulos W.B."/>
            <person name="Clum A."/>
            <person name="Lindquist E."/>
            <person name="Daum C."/>
            <person name="Northen T.R."/>
            <person name="Ramamoorthy G."/>
            <person name="Schmitz R.J."/>
            <person name="Gryganskyi A."/>
            <person name="Culley D."/>
            <person name="Magnuson J."/>
            <person name="James T.Y."/>
            <person name="O'Malley M.A."/>
            <person name="Stajich J.E."/>
            <person name="Spatafora J.W."/>
            <person name="Visel A."/>
            <person name="Grigoriev I.V."/>
        </authorList>
    </citation>
    <scope>NUCLEOTIDE SEQUENCE [LARGE SCALE GENOMIC DNA]</scope>
    <source>
        <strain evidence="3 4">NRRL Y-17943</strain>
    </source>
</reference>
<feature type="compositionally biased region" description="Pro residues" evidence="1">
    <location>
        <begin position="400"/>
        <end position="415"/>
    </location>
</feature>
<protein>
    <submittedName>
        <fullName evidence="3">Endonuclease/exonuclease/phosphatase</fullName>
    </submittedName>
</protein>
<feature type="compositionally biased region" description="Low complexity" evidence="1">
    <location>
        <begin position="70"/>
        <end position="88"/>
    </location>
</feature>
<keyword evidence="4" id="KW-1185">Reference proteome</keyword>
<dbReference type="InterPro" id="IPR036691">
    <property type="entry name" value="Endo/exonu/phosph_ase_sf"/>
</dbReference>
<dbReference type="SUPFAM" id="SSF56219">
    <property type="entry name" value="DNase I-like"/>
    <property type="match status" value="1"/>
</dbReference>
<name>A0A1Y1UKL6_9TREE</name>
<dbReference type="AlphaFoldDB" id="A0A1Y1UKL6"/>
<dbReference type="InterPro" id="IPR046985">
    <property type="entry name" value="IP5"/>
</dbReference>
<dbReference type="GO" id="GO:0004439">
    <property type="term" value="F:phosphatidylinositol-4,5-bisphosphate 5-phosphatase activity"/>
    <property type="evidence" value="ECO:0007669"/>
    <property type="project" value="TreeGrafter"/>
</dbReference>
<keyword evidence="3" id="KW-0540">Nuclease</keyword>
<feature type="compositionally biased region" description="Polar residues" evidence="1">
    <location>
        <begin position="322"/>
        <end position="349"/>
    </location>
</feature>
<feature type="compositionally biased region" description="Polar residues" evidence="1">
    <location>
        <begin position="416"/>
        <end position="426"/>
    </location>
</feature>
<dbReference type="InterPro" id="IPR000300">
    <property type="entry name" value="IPPc"/>
</dbReference>
<feature type="compositionally biased region" description="Pro residues" evidence="1">
    <location>
        <begin position="238"/>
        <end position="247"/>
    </location>
</feature>
<feature type="compositionally biased region" description="Polar residues" evidence="1">
    <location>
        <begin position="147"/>
        <end position="163"/>
    </location>
</feature>
<feature type="compositionally biased region" description="Polar residues" evidence="1">
    <location>
        <begin position="28"/>
        <end position="42"/>
    </location>
</feature>
<gene>
    <name evidence="3" type="ORF">BD324DRAFT_621518</name>
</gene>
<feature type="region of interest" description="Disordered" evidence="1">
    <location>
        <begin position="1"/>
        <end position="110"/>
    </location>
</feature>
<evidence type="ECO:0000259" key="2">
    <source>
        <dbReference type="SMART" id="SM00128"/>
    </source>
</evidence>
<dbReference type="FunCoup" id="A0A1Y1UKL6">
    <property type="interactions" value="40"/>
</dbReference>
<feature type="compositionally biased region" description="Polar residues" evidence="1">
    <location>
        <begin position="376"/>
        <end position="394"/>
    </location>
</feature>
<sequence length="1209" mass="132044">MPGNGVEDDSEPSLSISELKSRFERLSGGQSVSNKGGPTNPGQRIRQGMSGVRPAEGGAEKVIETPSSEASNVADSASQSSSRTQPAKPVKPKPMVPSKTSIVRPSTIPSADLIDFARGDSAQLELSSAGDEPKSARRSALIPPVSKATTQILSAQSSRTVSPVPSPAAATDDSDQKAPSVRLMKEKLVAIDGAGRSEQTNTRDNMRGSTPPGEVVRVGLSDPNPSDSPGGSTQIPPRASPIPPPQPSRSTKPSRPVSPQPLLVSTSSDLLSSSPASLASPLQSISRKPSTTGPTSVSSGPPPIPPNRPSSSTSTDEVAPSASRSTSEDTSTPPRLPSRSRTQTMTKLQANKAPPLPTRAPTLEMPSLQAPRLPPTSKSLPVPSVSSNTGSFNAHSRAMPPTPPSDDYVPPPPPTRSLNPSSQSSIARKPSRRETMTLIDYGASSEEEEEAGPATAMAQSTLAKRAMDELPDTTHANKRAPGFSPDVHLRHPHQINSFAVFGRFVCTGAHHVRVYDTQMSERPIFVVDLRDTGLEFRIKDPKVTAMCFRPTLERMDQGRYLLCGTKDGHLWCLDVMTGEVTDSRSWVHGAAISHIFRHKNWILTLDEMGKMHIYQVTQDDDPSKIPNQVRTARVGDKFTFARVLSGRLWTGGAPATRSTTNASTAKGPTIRVYDPCIEGAMPPPRSAQTTEWCGAVTSGATCPFDPDKVYLGHEGGFISIWSAADVTCQQVLKVSSTDILALEGVGGRLWFGTRKGQINVCNVSEVPWETTNIWTAHFDSPIYHLAFDPWSIENSGRFAVYSTTRDSVRAWDGLLSVEWIDKQMDLRQPEYCTFRDVKALICTWNIDSARPQDLSGSEANSSFFDELFGSIDKPDIIVFGFQEVIPLTDKKLTAKTLLFGNKKDVGASNDKVSVAYRMWTDKFTQVLRMVYPDQQYIKVQSESLVGLLTCVFVKADERNALRDVQICTVKRGIGGIYGNKGAIIARMIMDDTSLCFVNVHLAAGQSAKASRNADIVGIMEERAIFPLSEDGEAGMAFEHGGDGTAILDHEIVVLNGDLNYRIDQRRETVLQSVAANDLSFLLENDQLNKEMRFNRSFRLRTFTEMPINFAPTYKYNPHSQDYDSSEKNRIPAWCDRVLYTSNPRIKALSYRRYEPTVSDHRPVSAGLQFTLKRVDGDLMTEVRRDVGAQWAKKEMEMLQKMADVFASLW</sequence>
<dbReference type="InterPro" id="IPR015943">
    <property type="entry name" value="WD40/YVTN_repeat-like_dom_sf"/>
</dbReference>
<dbReference type="GeneID" id="33557197"/>
<dbReference type="PANTHER" id="PTHR11200:SF240">
    <property type="entry name" value="INOSITOL POLYPHOSPHATE 5-PHOSPHATASE C9G1.10C-RELATED"/>
    <property type="match status" value="1"/>
</dbReference>
<evidence type="ECO:0000313" key="3">
    <source>
        <dbReference type="EMBL" id="ORX38593.1"/>
    </source>
</evidence>
<accession>A0A1Y1UKL6</accession>
<keyword evidence="3" id="KW-0269">Exonuclease</keyword>
<dbReference type="STRING" id="4999.A0A1Y1UKL6"/>
<dbReference type="PANTHER" id="PTHR11200">
    <property type="entry name" value="INOSITOL 5-PHOSPHATASE"/>
    <property type="match status" value="1"/>
</dbReference>
<feature type="region of interest" description="Disordered" evidence="1">
    <location>
        <begin position="124"/>
        <end position="435"/>
    </location>
</feature>
<dbReference type="GO" id="GO:0004527">
    <property type="term" value="F:exonuclease activity"/>
    <property type="evidence" value="ECO:0007669"/>
    <property type="project" value="UniProtKB-KW"/>
</dbReference>
<feature type="compositionally biased region" description="Low complexity" evidence="1">
    <location>
        <begin position="248"/>
        <end position="299"/>
    </location>
</feature>
<dbReference type="Proteomes" id="UP000193218">
    <property type="component" value="Unassembled WGS sequence"/>
</dbReference>
<evidence type="ECO:0000256" key="1">
    <source>
        <dbReference type="SAM" id="MobiDB-lite"/>
    </source>
</evidence>
<dbReference type="GO" id="GO:0046856">
    <property type="term" value="P:phosphatidylinositol dephosphorylation"/>
    <property type="evidence" value="ECO:0007669"/>
    <property type="project" value="InterPro"/>
</dbReference>
<organism evidence="3 4">
    <name type="scientific">Kockovaella imperatae</name>
    <dbReference type="NCBI Taxonomy" id="4999"/>
    <lineage>
        <taxon>Eukaryota</taxon>
        <taxon>Fungi</taxon>
        <taxon>Dikarya</taxon>
        <taxon>Basidiomycota</taxon>
        <taxon>Agaricomycotina</taxon>
        <taxon>Tremellomycetes</taxon>
        <taxon>Tremellales</taxon>
        <taxon>Cuniculitremaceae</taxon>
        <taxon>Kockovaella</taxon>
    </lineage>
</organism>
<feature type="compositionally biased region" description="Low complexity" evidence="1">
    <location>
        <begin position="221"/>
        <end position="232"/>
    </location>
</feature>
<keyword evidence="3" id="KW-0378">Hydrolase</keyword>
<dbReference type="OrthoDB" id="2248459at2759"/>
<dbReference type="SMART" id="SM00128">
    <property type="entry name" value="IPPc"/>
    <property type="match status" value="1"/>
</dbReference>